<dbReference type="AlphaFoldDB" id="A0A383VT27"/>
<dbReference type="EMBL" id="FNXT01000835">
    <property type="protein sequence ID" value="SZX68070.1"/>
    <property type="molecule type" value="Genomic_DNA"/>
</dbReference>
<keyword evidence="1" id="KW-0732">Signal</keyword>
<reference evidence="2 3" key="1">
    <citation type="submission" date="2016-10" db="EMBL/GenBank/DDBJ databases">
        <authorList>
            <person name="Cai Z."/>
        </authorList>
    </citation>
    <scope>NUCLEOTIDE SEQUENCE [LARGE SCALE GENOMIC DNA]</scope>
</reference>
<proteinExistence type="predicted"/>
<feature type="chain" id="PRO_5016582775" description="Granulins domain-containing protein" evidence="1">
    <location>
        <begin position="37"/>
        <end position="193"/>
    </location>
</feature>
<evidence type="ECO:0000313" key="3">
    <source>
        <dbReference type="Proteomes" id="UP000256970"/>
    </source>
</evidence>
<protein>
    <recommendedName>
        <fullName evidence="4">Granulins domain-containing protein</fullName>
    </recommendedName>
</protein>
<gene>
    <name evidence="2" type="ORF">BQ4739_LOCUS8392</name>
</gene>
<keyword evidence="3" id="KW-1185">Reference proteome</keyword>
<dbReference type="Proteomes" id="UP000256970">
    <property type="component" value="Unassembled WGS sequence"/>
</dbReference>
<evidence type="ECO:0008006" key="4">
    <source>
        <dbReference type="Google" id="ProtNLM"/>
    </source>
</evidence>
<evidence type="ECO:0000313" key="2">
    <source>
        <dbReference type="EMBL" id="SZX68070.1"/>
    </source>
</evidence>
<evidence type="ECO:0000256" key="1">
    <source>
        <dbReference type="SAM" id="SignalP"/>
    </source>
</evidence>
<name>A0A383VT27_TETOB</name>
<sequence length="193" mass="20299">MHIAKPTYSLPASLASAAALLLLLLCAFASAPGAEAGPRCGSGLLCPDDGWFCCAPGREGCCKNIGTGGPFGRRLRTIELMPSSDPTLPPTVNIWQAGRLLQQHATTRRAKLDPSGDSVVENDGSNRILNRPIRAFYADRDMENRPGVGGDGRMMGNAKKGVTGAYSQQEALIARGNEVADTPGFQVADESGK</sequence>
<accession>A0A383VT27</accession>
<feature type="signal peptide" evidence="1">
    <location>
        <begin position="1"/>
        <end position="36"/>
    </location>
</feature>
<organism evidence="2 3">
    <name type="scientific">Tetradesmus obliquus</name>
    <name type="common">Green alga</name>
    <name type="synonym">Acutodesmus obliquus</name>
    <dbReference type="NCBI Taxonomy" id="3088"/>
    <lineage>
        <taxon>Eukaryota</taxon>
        <taxon>Viridiplantae</taxon>
        <taxon>Chlorophyta</taxon>
        <taxon>core chlorophytes</taxon>
        <taxon>Chlorophyceae</taxon>
        <taxon>CS clade</taxon>
        <taxon>Sphaeropleales</taxon>
        <taxon>Scenedesmaceae</taxon>
        <taxon>Tetradesmus</taxon>
    </lineage>
</organism>